<protein>
    <recommendedName>
        <fullName evidence="1">DUF4829 domain-containing protein</fullName>
    </recommendedName>
</protein>
<dbReference type="RefSeq" id="WP_224033913.1">
    <property type="nucleotide sequence ID" value="NZ_AP024849.1"/>
</dbReference>
<dbReference type="EMBL" id="AP024849">
    <property type="protein sequence ID" value="BCZ47585.1"/>
    <property type="molecule type" value="Genomic_DNA"/>
</dbReference>
<keyword evidence="3" id="KW-1185">Reference proteome</keyword>
<name>A0ABN6J2E5_9CLOT</name>
<evidence type="ECO:0000259" key="1">
    <source>
        <dbReference type="Pfam" id="PF16111"/>
    </source>
</evidence>
<gene>
    <name evidence="2" type="ORF">psyc5s11_36520</name>
</gene>
<dbReference type="Proteomes" id="UP000824633">
    <property type="component" value="Chromosome"/>
</dbReference>
<organism evidence="2 3">
    <name type="scientific">Clostridium gelidum</name>
    <dbReference type="NCBI Taxonomy" id="704125"/>
    <lineage>
        <taxon>Bacteria</taxon>
        <taxon>Bacillati</taxon>
        <taxon>Bacillota</taxon>
        <taxon>Clostridia</taxon>
        <taxon>Eubacteriales</taxon>
        <taxon>Clostridiaceae</taxon>
        <taxon>Clostridium</taxon>
    </lineage>
</organism>
<feature type="domain" description="DUF4829" evidence="1">
    <location>
        <begin position="34"/>
        <end position="146"/>
    </location>
</feature>
<evidence type="ECO:0000313" key="3">
    <source>
        <dbReference type="Proteomes" id="UP000824633"/>
    </source>
</evidence>
<accession>A0ABN6J2E5</accession>
<evidence type="ECO:0000313" key="2">
    <source>
        <dbReference type="EMBL" id="BCZ47585.1"/>
    </source>
</evidence>
<proteinExistence type="predicted"/>
<sequence length="148" mass="17025">MKKFLCVIVILLISILLVYWSGNNKVNYDISTPENVVKAYFIALNSKDEKFINSITDSKTSDFYNRKDIKNINLISIEENTKVADAFNKYGGGMDTKYYDVKSYKVIYDLQMKTGKDAFDENGKNQKFVTITKTDENSNWIIREIGEG</sequence>
<dbReference type="InterPro" id="IPR032256">
    <property type="entry name" value="DUF4829"/>
</dbReference>
<reference evidence="3" key="1">
    <citation type="submission" date="2021-07" db="EMBL/GenBank/DDBJ databases">
        <title>Complete genome sequencing of a Clostridium isolate.</title>
        <authorList>
            <person name="Ueki A."/>
            <person name="Tonouchi A."/>
        </authorList>
    </citation>
    <scope>NUCLEOTIDE SEQUENCE [LARGE SCALE GENOMIC DNA]</scope>
    <source>
        <strain evidence="3">C5S11</strain>
    </source>
</reference>
<dbReference type="Pfam" id="PF16111">
    <property type="entry name" value="DUF4829"/>
    <property type="match status" value="1"/>
</dbReference>